<gene>
    <name evidence="3" type="ORF">OC846_000273</name>
</gene>
<proteinExistence type="predicted"/>
<reference evidence="3" key="1">
    <citation type="journal article" date="2023" name="PhytoFront">
        <title>Draft Genome Resources of Seven Strains of Tilletia horrida, Causal Agent of Kernel Smut of Rice.</title>
        <authorList>
            <person name="Khanal S."/>
            <person name="Antony Babu S."/>
            <person name="Zhou X.G."/>
        </authorList>
    </citation>
    <scope>NUCLEOTIDE SEQUENCE</scope>
    <source>
        <strain evidence="3">TX6</strain>
    </source>
</reference>
<dbReference type="PANTHER" id="PTHR13847">
    <property type="entry name" value="SARCOSINE DEHYDROGENASE-RELATED"/>
    <property type="match status" value="1"/>
</dbReference>
<dbReference type="Proteomes" id="UP001176517">
    <property type="component" value="Unassembled WGS sequence"/>
</dbReference>
<comment type="caution">
    <text evidence="3">The sequence shown here is derived from an EMBL/GenBank/DDBJ whole genome shotgun (WGS) entry which is preliminary data.</text>
</comment>
<dbReference type="Gene3D" id="3.50.50.60">
    <property type="entry name" value="FAD/NAD(P)-binding domain"/>
    <property type="match status" value="1"/>
</dbReference>
<dbReference type="InterPro" id="IPR006076">
    <property type="entry name" value="FAD-dep_OxRdtase"/>
</dbReference>
<name>A0AAN6JUN8_9BASI</name>
<dbReference type="GO" id="GO:0005737">
    <property type="term" value="C:cytoplasm"/>
    <property type="evidence" value="ECO:0007669"/>
    <property type="project" value="TreeGrafter"/>
</dbReference>
<evidence type="ECO:0000313" key="4">
    <source>
        <dbReference type="Proteomes" id="UP001176517"/>
    </source>
</evidence>
<dbReference type="InterPro" id="IPR036188">
    <property type="entry name" value="FAD/NAD-bd_sf"/>
</dbReference>
<evidence type="ECO:0000256" key="1">
    <source>
        <dbReference type="SAM" id="MobiDB-lite"/>
    </source>
</evidence>
<evidence type="ECO:0000313" key="3">
    <source>
        <dbReference type="EMBL" id="KAK0557706.1"/>
    </source>
</evidence>
<dbReference type="Gene3D" id="3.30.9.10">
    <property type="entry name" value="D-Amino Acid Oxidase, subunit A, domain 2"/>
    <property type="match status" value="1"/>
</dbReference>
<keyword evidence="4" id="KW-1185">Reference proteome</keyword>
<dbReference type="AlphaFoldDB" id="A0AAN6JUN8"/>
<feature type="domain" description="FAD dependent oxidoreductase" evidence="2">
    <location>
        <begin position="67"/>
        <end position="483"/>
    </location>
</feature>
<dbReference type="EMBL" id="JAPDMZ010000003">
    <property type="protein sequence ID" value="KAK0557706.1"/>
    <property type="molecule type" value="Genomic_DNA"/>
</dbReference>
<dbReference type="PANTHER" id="PTHR13847:SF260">
    <property type="entry name" value="FAD DEPENDENT OXIDOREDUCTASE DOMAIN-CONTAINING PROTEIN"/>
    <property type="match status" value="1"/>
</dbReference>
<evidence type="ECO:0000259" key="2">
    <source>
        <dbReference type="Pfam" id="PF01266"/>
    </source>
</evidence>
<accession>A0AAN6JUN8</accession>
<organism evidence="3 4">
    <name type="scientific">Tilletia horrida</name>
    <dbReference type="NCBI Taxonomy" id="155126"/>
    <lineage>
        <taxon>Eukaryota</taxon>
        <taxon>Fungi</taxon>
        <taxon>Dikarya</taxon>
        <taxon>Basidiomycota</taxon>
        <taxon>Ustilaginomycotina</taxon>
        <taxon>Exobasidiomycetes</taxon>
        <taxon>Tilletiales</taxon>
        <taxon>Tilletiaceae</taxon>
        <taxon>Tilletia</taxon>
    </lineage>
</organism>
<dbReference type="SUPFAM" id="SSF51905">
    <property type="entry name" value="FAD/NAD(P)-binding domain"/>
    <property type="match status" value="1"/>
</dbReference>
<protein>
    <recommendedName>
        <fullName evidence="2">FAD dependent oxidoreductase domain-containing protein</fullName>
    </recommendedName>
</protein>
<feature type="region of interest" description="Disordered" evidence="1">
    <location>
        <begin position="17"/>
        <end position="38"/>
    </location>
</feature>
<dbReference type="Pfam" id="PF01266">
    <property type="entry name" value="DAO"/>
    <property type="match status" value="1"/>
</dbReference>
<sequence length="514" mass="55344">MTELSGCSLDAADAEAFGRASEPSTLPVPDPTSSYWLATSADPTEADEIYDGRKTSPLSKEQHGRADVVIIGSGITGISAAYHLLHRADVLPDSLKSIVVLEARQFCSGATGRNGGHLTPVSALSYLDLASNPSHLCRLQQDADSTNTSQTDAVVKQILQLEQGTALKLIEIISANGKAEEVQLVHKRNWHLCFNPAEEATFEAALEAAKAAGLSDFVQQVRKVKQDECTQALHHPNGVFCAYEIPGAHLHPRRLVHLLWKLSLEAARKQGITLRAYTYTPVLKLNNRPVDVVLNLGPSQSVLKARYVLHATNAYASYLAPQLAGPNGIVPTRAQCVAALPTASSDQRWEMGMSLNAGYEYLQQRPTPAGQTSAGPAIFGGGRYLSETMEYDNSDDSTIHPSISAFLRSSLPSTFPSNFGTCPADVSHEWTGIIGMTRYKDPLVGPLPSSDHSVPVPSQYLSAGYSGHGMTRAFACAAIVADLIAFDANGQLDQWKLPTGFPACYLTMFPTQRT</sequence>